<dbReference type="GO" id="GO:0016979">
    <property type="term" value="F:lipoate-protein ligase activity"/>
    <property type="evidence" value="ECO:0007669"/>
    <property type="project" value="UniProtKB-EC"/>
</dbReference>
<dbReference type="Gene3D" id="3.30.390.50">
    <property type="entry name" value="CO dehydrogenase flavoprotein, C-terminal domain"/>
    <property type="match status" value="1"/>
</dbReference>
<dbReference type="Pfam" id="PF10437">
    <property type="entry name" value="Lip_prot_lig_C"/>
    <property type="match status" value="1"/>
</dbReference>
<accession>A0A953IDJ2</accession>
<dbReference type="AlphaFoldDB" id="A0A953IDJ2"/>
<organism evidence="9 10">
    <name type="scientific">Symbiobacterium thermophilum</name>
    <dbReference type="NCBI Taxonomy" id="2734"/>
    <lineage>
        <taxon>Bacteria</taxon>
        <taxon>Bacillati</taxon>
        <taxon>Bacillota</taxon>
        <taxon>Clostridia</taxon>
        <taxon>Eubacteriales</taxon>
        <taxon>Symbiobacteriaceae</taxon>
        <taxon>Symbiobacterium</taxon>
    </lineage>
</organism>
<dbReference type="InterPro" id="IPR019491">
    <property type="entry name" value="Lipoate_protein_ligase_C"/>
</dbReference>
<name>A0A953IDJ2_SYMTR</name>
<dbReference type="GO" id="GO:0009249">
    <property type="term" value="P:protein lipoylation"/>
    <property type="evidence" value="ECO:0007669"/>
    <property type="project" value="UniProtKB-ARBA"/>
</dbReference>
<evidence type="ECO:0000256" key="7">
    <source>
        <dbReference type="ARBA" id="ARBA00048037"/>
    </source>
</evidence>
<comment type="catalytic activity">
    <reaction evidence="7">
        <text>L-lysyl-[lipoyl-carrier protein] + (R)-lipoate + ATP = N(6)-[(R)-lipoyl]-L-lysyl-[lipoyl-carrier protein] + AMP + diphosphate + H(+)</text>
        <dbReference type="Rhea" id="RHEA:49288"/>
        <dbReference type="Rhea" id="RHEA-COMP:10500"/>
        <dbReference type="Rhea" id="RHEA-COMP:10502"/>
        <dbReference type="ChEBI" id="CHEBI:15378"/>
        <dbReference type="ChEBI" id="CHEBI:29969"/>
        <dbReference type="ChEBI" id="CHEBI:30616"/>
        <dbReference type="ChEBI" id="CHEBI:33019"/>
        <dbReference type="ChEBI" id="CHEBI:83088"/>
        <dbReference type="ChEBI" id="CHEBI:83099"/>
        <dbReference type="ChEBI" id="CHEBI:456215"/>
        <dbReference type="EC" id="6.3.1.20"/>
    </reaction>
</comment>
<keyword evidence="4 9" id="KW-0436">Ligase</keyword>
<evidence type="ECO:0000259" key="8">
    <source>
        <dbReference type="Pfam" id="PF10437"/>
    </source>
</evidence>
<comment type="caution">
    <text evidence="9">The sequence shown here is derived from an EMBL/GenBank/DDBJ whole genome shotgun (WGS) entry which is preliminary data.</text>
</comment>
<evidence type="ECO:0000313" key="9">
    <source>
        <dbReference type="EMBL" id="MBY6278246.1"/>
    </source>
</evidence>
<dbReference type="EC" id="6.3.1.20" evidence="3"/>
<evidence type="ECO:0000256" key="3">
    <source>
        <dbReference type="ARBA" id="ARBA00012367"/>
    </source>
</evidence>
<keyword evidence="5" id="KW-0547">Nucleotide-binding</keyword>
<evidence type="ECO:0000256" key="1">
    <source>
        <dbReference type="ARBA" id="ARBA00005085"/>
    </source>
</evidence>
<evidence type="ECO:0000256" key="2">
    <source>
        <dbReference type="ARBA" id="ARBA00005124"/>
    </source>
</evidence>
<feature type="non-terminal residue" evidence="9">
    <location>
        <position position="1"/>
    </location>
</feature>
<sequence>GDFFGSGELAELEAALVGLPLDGNLEAALEPLDVGRYIQGMTARDLARLLKG</sequence>
<reference evidence="9" key="1">
    <citation type="submission" date="2017-11" db="EMBL/GenBank/DDBJ databases">
        <title>Three new genomes from thermophilic consortium.</title>
        <authorList>
            <person name="Quaggio R."/>
            <person name="Amgarten D."/>
            <person name="Setubal J.C."/>
        </authorList>
    </citation>
    <scope>NUCLEOTIDE SEQUENCE</scope>
    <source>
        <strain evidence="9">ZCTH01-B2</strain>
    </source>
</reference>
<dbReference type="GO" id="GO:0005524">
    <property type="term" value="F:ATP binding"/>
    <property type="evidence" value="ECO:0007669"/>
    <property type="project" value="UniProtKB-KW"/>
</dbReference>
<evidence type="ECO:0000256" key="4">
    <source>
        <dbReference type="ARBA" id="ARBA00022598"/>
    </source>
</evidence>
<evidence type="ECO:0000313" key="10">
    <source>
        <dbReference type="Proteomes" id="UP000732377"/>
    </source>
</evidence>
<dbReference type="Proteomes" id="UP000732377">
    <property type="component" value="Unassembled WGS sequence"/>
</dbReference>
<dbReference type="SUPFAM" id="SSF82649">
    <property type="entry name" value="SufE/NifU"/>
    <property type="match status" value="1"/>
</dbReference>
<keyword evidence="6" id="KW-0067">ATP-binding</keyword>
<dbReference type="EMBL" id="PIUK01000406">
    <property type="protein sequence ID" value="MBY6278246.1"/>
    <property type="molecule type" value="Genomic_DNA"/>
</dbReference>
<dbReference type="RefSeq" id="WP_273381680.1">
    <property type="nucleotide sequence ID" value="NZ_PIUK01000406.1"/>
</dbReference>
<protein>
    <recommendedName>
        <fullName evidence="3">lipoate--protein ligase</fullName>
        <ecNumber evidence="3">6.3.1.20</ecNumber>
    </recommendedName>
</protein>
<gene>
    <name evidence="9" type="ORF">CWE10_19165</name>
</gene>
<proteinExistence type="predicted"/>
<feature type="domain" description="Lipoate protein ligase C-terminal" evidence="8">
    <location>
        <begin position="1"/>
        <end position="50"/>
    </location>
</feature>
<evidence type="ECO:0000256" key="5">
    <source>
        <dbReference type="ARBA" id="ARBA00022741"/>
    </source>
</evidence>
<comment type="pathway">
    <text evidence="2">Protein modification; protein lipoylation via exogenous pathway; protein N(6)-(lipoyl)lysine from lipoate: step 1/2.</text>
</comment>
<evidence type="ECO:0000256" key="6">
    <source>
        <dbReference type="ARBA" id="ARBA00022840"/>
    </source>
</evidence>
<comment type="pathway">
    <text evidence="1">Protein modification; protein lipoylation via exogenous pathway; protein N(6)-(lipoyl)lysine from lipoate: step 2/2.</text>
</comment>